<sequence>MIDISIDEIGLESVEAFLAATPKQVDAAMASTFIKMARWLTTKSVRELAKHLKLPQKEVRRRLRTFRLARVAGGKGVRVWYGLDPMGMIHLNARQTRQGVSAYGGRFVKGAFIANGRAGAGGPASSNRQVFVREGKARLPIKKVSVELGDEAQTYIEDHLLSGAQFTARFFKVFEHELKWRQTR</sequence>
<reference evidence="1 2" key="1">
    <citation type="submission" date="2015-11" db="EMBL/GenBank/DDBJ databases">
        <title>Expanding the genomic diversity of Burkholderia species for the development of highly accurate diagnostics.</title>
        <authorList>
            <person name="Sahl J."/>
            <person name="Keim P."/>
            <person name="Wagner D."/>
        </authorList>
    </citation>
    <scope>NUCLEOTIDE SEQUENCE [LARGE SCALE GENOMIC DNA]</scope>
    <source>
        <strain evidence="1 2">MSMB2058</strain>
    </source>
</reference>
<dbReference type="RefSeq" id="WP_059723817.1">
    <property type="nucleotide sequence ID" value="NZ_LOYI01000038.1"/>
</dbReference>
<evidence type="ECO:0000313" key="2">
    <source>
        <dbReference type="Proteomes" id="UP000061665"/>
    </source>
</evidence>
<dbReference type="AlphaFoldDB" id="A0AB73FUN3"/>
<name>A0AB73FUN3_9BURK</name>
<dbReference type="Proteomes" id="UP000061665">
    <property type="component" value="Unassembled WGS sequence"/>
</dbReference>
<comment type="caution">
    <text evidence="1">The sequence shown here is derived from an EMBL/GenBank/DDBJ whole genome shotgun (WGS) entry which is preliminary data.</text>
</comment>
<organism evidence="1 2">
    <name type="scientific">Burkholderia ubonensis</name>
    <dbReference type="NCBI Taxonomy" id="101571"/>
    <lineage>
        <taxon>Bacteria</taxon>
        <taxon>Pseudomonadati</taxon>
        <taxon>Pseudomonadota</taxon>
        <taxon>Betaproteobacteria</taxon>
        <taxon>Burkholderiales</taxon>
        <taxon>Burkholderiaceae</taxon>
        <taxon>Burkholderia</taxon>
        <taxon>Burkholderia cepacia complex</taxon>
    </lineage>
</organism>
<dbReference type="EMBL" id="LOZE01000121">
    <property type="protein sequence ID" value="KVM23316.1"/>
    <property type="molecule type" value="Genomic_DNA"/>
</dbReference>
<proteinExistence type="predicted"/>
<accession>A0AB73FUN3</accession>
<evidence type="ECO:0000313" key="1">
    <source>
        <dbReference type="EMBL" id="KVM23316.1"/>
    </source>
</evidence>
<protein>
    <recommendedName>
        <fullName evidence="3">Phage tail protein</fullName>
    </recommendedName>
</protein>
<evidence type="ECO:0008006" key="3">
    <source>
        <dbReference type="Google" id="ProtNLM"/>
    </source>
</evidence>
<gene>
    <name evidence="1" type="ORF">WJ53_17710</name>
</gene>